<proteinExistence type="predicted"/>
<sequence length="157" mass="17861">MRLGESGFKFQDIVDIGSAKRINALRIITHHTNPVMQFCQLLYDKVLREIGILILVNEHKLKTVPVIFQHIGVIAQQDIGVHQQIIKVHAVGGLQPVLVTLVNFEQLRAFGSTVVLNYLPVLGIHSRRYQTVLRSRYLVMNSSRPVHLVVQLHLFND</sequence>
<protein>
    <submittedName>
        <fullName evidence="1">Uncharacterized protein</fullName>
    </submittedName>
</protein>
<dbReference type="AlphaFoldDB" id="A0A645ABP9"/>
<comment type="caution">
    <text evidence="1">The sequence shown here is derived from an EMBL/GenBank/DDBJ whole genome shotgun (WGS) entry which is preliminary data.</text>
</comment>
<name>A0A645ABP9_9ZZZZ</name>
<accession>A0A645ABP9</accession>
<reference evidence="1" key="1">
    <citation type="submission" date="2019-08" db="EMBL/GenBank/DDBJ databases">
        <authorList>
            <person name="Kucharzyk K."/>
            <person name="Murdoch R.W."/>
            <person name="Higgins S."/>
            <person name="Loffler F."/>
        </authorList>
    </citation>
    <scope>NUCLEOTIDE SEQUENCE</scope>
</reference>
<evidence type="ECO:0000313" key="1">
    <source>
        <dbReference type="EMBL" id="MPM49691.1"/>
    </source>
</evidence>
<organism evidence="1">
    <name type="scientific">bioreactor metagenome</name>
    <dbReference type="NCBI Taxonomy" id="1076179"/>
    <lineage>
        <taxon>unclassified sequences</taxon>
        <taxon>metagenomes</taxon>
        <taxon>ecological metagenomes</taxon>
    </lineage>
</organism>
<gene>
    <name evidence="1" type="ORF">SDC9_96421</name>
</gene>
<dbReference type="EMBL" id="VSSQ01012634">
    <property type="protein sequence ID" value="MPM49691.1"/>
    <property type="molecule type" value="Genomic_DNA"/>
</dbReference>